<dbReference type="Proteomes" id="UP001358193">
    <property type="component" value="Segment"/>
</dbReference>
<protein>
    <recommendedName>
        <fullName evidence="3">Phage protein</fullName>
    </recommendedName>
</protein>
<evidence type="ECO:0000313" key="2">
    <source>
        <dbReference type="Proteomes" id="UP001358193"/>
    </source>
</evidence>
<dbReference type="EMBL" id="OR769223">
    <property type="protein sequence ID" value="WQJ53828.1"/>
    <property type="molecule type" value="Genomic_DNA"/>
</dbReference>
<name>A0ABZ0Z3U2_9CAUD</name>
<organism evidence="1 2">
    <name type="scientific">phage Lak_Megaphage_Sonny</name>
    <dbReference type="NCBI Taxonomy" id="3109229"/>
    <lineage>
        <taxon>Viruses</taxon>
        <taxon>Duplodnaviria</taxon>
        <taxon>Heunggongvirae</taxon>
        <taxon>Uroviricota</taxon>
        <taxon>Caudoviricetes</taxon>
        <taxon>Caudoviricetes code 15 clade</taxon>
    </lineage>
</organism>
<evidence type="ECO:0008006" key="3">
    <source>
        <dbReference type="Google" id="ProtNLM"/>
    </source>
</evidence>
<sequence length="117" mass="14038">MKNISVEEIQKYIGKLVRMSYAYEWRNFTDYKTVICSVVEVNTKLGYIFLGHPYDIAKQQMVAGQMGIRYEFDDFEFSPANEEDLKLWKEEYNKFHNSVIKEKHYDCCEEEIEKIII</sequence>
<keyword evidence="2" id="KW-1185">Reference proteome</keyword>
<evidence type="ECO:0000313" key="1">
    <source>
        <dbReference type="EMBL" id="WQJ53828.1"/>
    </source>
</evidence>
<accession>A0ABZ0Z3U2</accession>
<reference evidence="1 2" key="1">
    <citation type="submission" date="2023-11" db="EMBL/GenBank/DDBJ databases">
        <authorList>
            <person name="Cook R."/>
            <person name="Crisci M."/>
            <person name="Pye H."/>
            <person name="Adriaenssens E."/>
            <person name="Santini J."/>
        </authorList>
    </citation>
    <scope>NUCLEOTIDE SEQUENCE [LARGE SCALE GENOMIC DNA]</scope>
    <source>
        <strain evidence="1">Lak_Megaphage_Sonny</strain>
    </source>
</reference>
<proteinExistence type="predicted"/>